<dbReference type="EMBL" id="MTKO01000084">
    <property type="protein sequence ID" value="RWX45027.1"/>
    <property type="molecule type" value="Genomic_DNA"/>
</dbReference>
<organism evidence="9 10">
    <name type="scientific">Candidatus Electrothrix aarhusensis</name>
    <dbReference type="NCBI Taxonomy" id="1859131"/>
    <lineage>
        <taxon>Bacteria</taxon>
        <taxon>Pseudomonadati</taxon>
        <taxon>Thermodesulfobacteriota</taxon>
        <taxon>Desulfobulbia</taxon>
        <taxon>Desulfobulbales</taxon>
        <taxon>Desulfobulbaceae</taxon>
        <taxon>Candidatus Electrothrix</taxon>
    </lineage>
</organism>
<dbReference type="EC" id="3.1.1.31" evidence="5 7"/>
<gene>
    <name evidence="7" type="primary">pgl</name>
    <name evidence="9" type="ORF">H206_01202</name>
</gene>
<dbReference type="Gene3D" id="3.40.50.1360">
    <property type="match status" value="1"/>
</dbReference>
<evidence type="ECO:0000256" key="2">
    <source>
        <dbReference type="ARBA" id="ARBA00002681"/>
    </source>
</evidence>
<accession>A0A3S3SKZ9</accession>
<dbReference type="InterPro" id="IPR006148">
    <property type="entry name" value="Glc/Gal-6P_isomerase"/>
</dbReference>
<reference evidence="9 10" key="1">
    <citation type="submission" date="2017-01" db="EMBL/GenBank/DDBJ databases">
        <title>The cable genome- insights into the physiology and evolution of filamentous bacteria capable of sulfide oxidation via long distance electron transfer.</title>
        <authorList>
            <person name="Schreiber L."/>
            <person name="Bjerg J.T."/>
            <person name="Boggild A."/>
            <person name="Van De Vossenberg J."/>
            <person name="Meysman F."/>
            <person name="Nielsen L.P."/>
            <person name="Schramm A."/>
            <person name="Kjeldsen K.U."/>
        </authorList>
    </citation>
    <scope>NUCLEOTIDE SEQUENCE [LARGE SCALE GENOMIC DNA]</scope>
    <source>
        <strain evidence="9">MCF</strain>
    </source>
</reference>
<dbReference type="Pfam" id="PF01182">
    <property type="entry name" value="Glucosamine_iso"/>
    <property type="match status" value="1"/>
</dbReference>
<dbReference type="GO" id="GO:0005975">
    <property type="term" value="P:carbohydrate metabolic process"/>
    <property type="evidence" value="ECO:0007669"/>
    <property type="project" value="UniProtKB-UniRule"/>
</dbReference>
<dbReference type="SUPFAM" id="SSF100950">
    <property type="entry name" value="NagB/RpiA/CoA transferase-like"/>
    <property type="match status" value="1"/>
</dbReference>
<dbReference type="UniPathway" id="UPA00115">
    <property type="reaction ID" value="UER00409"/>
</dbReference>
<dbReference type="NCBIfam" id="TIGR01198">
    <property type="entry name" value="pgl"/>
    <property type="match status" value="1"/>
</dbReference>
<feature type="domain" description="Glucosamine/galactosamine-6-phosphate isomerase" evidence="8">
    <location>
        <begin position="14"/>
        <end position="226"/>
    </location>
</feature>
<dbReference type="GO" id="GO:0017057">
    <property type="term" value="F:6-phosphogluconolactonase activity"/>
    <property type="evidence" value="ECO:0007669"/>
    <property type="project" value="UniProtKB-UniRule"/>
</dbReference>
<keyword evidence="7 9" id="KW-0378">Hydrolase</keyword>
<protein>
    <recommendedName>
        <fullName evidence="6 7">6-phosphogluconolactonase</fullName>
        <shortName evidence="7">6PGL</shortName>
        <ecNumber evidence="5 7">3.1.1.31</ecNumber>
    </recommendedName>
</protein>
<dbReference type="PANTHER" id="PTHR11054:SF0">
    <property type="entry name" value="6-PHOSPHOGLUCONOLACTONASE"/>
    <property type="match status" value="1"/>
</dbReference>
<dbReference type="InterPro" id="IPR037171">
    <property type="entry name" value="NagB/RpiA_transferase-like"/>
</dbReference>
<dbReference type="InterPro" id="IPR039104">
    <property type="entry name" value="6PGL"/>
</dbReference>
<comment type="caution">
    <text evidence="9">The sequence shown here is derived from an EMBL/GenBank/DDBJ whole genome shotgun (WGS) entry which is preliminary data.</text>
</comment>
<dbReference type="Proteomes" id="UP000287853">
    <property type="component" value="Unassembled WGS sequence"/>
</dbReference>
<comment type="similarity">
    <text evidence="4 7">Belongs to the glucosamine/galactosamine-6-phosphate isomerase family. 6-phosphogluconolactonase subfamily.</text>
</comment>
<evidence type="ECO:0000256" key="6">
    <source>
        <dbReference type="ARBA" id="ARBA00020337"/>
    </source>
</evidence>
<proteinExistence type="inferred from homology"/>
<evidence type="ECO:0000313" key="10">
    <source>
        <dbReference type="Proteomes" id="UP000287853"/>
    </source>
</evidence>
<keyword evidence="10" id="KW-1185">Reference proteome</keyword>
<evidence type="ECO:0000256" key="7">
    <source>
        <dbReference type="RuleBase" id="RU365095"/>
    </source>
</evidence>
<comment type="catalytic activity">
    <reaction evidence="1 7">
        <text>6-phospho-D-glucono-1,5-lactone + H2O = 6-phospho-D-gluconate + H(+)</text>
        <dbReference type="Rhea" id="RHEA:12556"/>
        <dbReference type="ChEBI" id="CHEBI:15377"/>
        <dbReference type="ChEBI" id="CHEBI:15378"/>
        <dbReference type="ChEBI" id="CHEBI:57955"/>
        <dbReference type="ChEBI" id="CHEBI:58759"/>
        <dbReference type="EC" id="3.1.1.31"/>
    </reaction>
</comment>
<dbReference type="CDD" id="cd01400">
    <property type="entry name" value="6PGL"/>
    <property type="match status" value="1"/>
</dbReference>
<dbReference type="GO" id="GO:0006098">
    <property type="term" value="P:pentose-phosphate shunt"/>
    <property type="evidence" value="ECO:0007669"/>
    <property type="project" value="UniProtKB-UniPathway"/>
</dbReference>
<evidence type="ECO:0000256" key="5">
    <source>
        <dbReference type="ARBA" id="ARBA00013198"/>
    </source>
</evidence>
<evidence type="ECO:0000256" key="3">
    <source>
        <dbReference type="ARBA" id="ARBA00004961"/>
    </source>
</evidence>
<dbReference type="AlphaFoldDB" id="A0A3S3SKZ9"/>
<evidence type="ECO:0000256" key="4">
    <source>
        <dbReference type="ARBA" id="ARBA00010662"/>
    </source>
</evidence>
<evidence type="ECO:0000313" key="9">
    <source>
        <dbReference type="EMBL" id="RWX45027.1"/>
    </source>
</evidence>
<name>A0A3S3SKZ9_9BACT</name>
<dbReference type="PANTHER" id="PTHR11054">
    <property type="entry name" value="6-PHOSPHOGLUCONOLACTONASE"/>
    <property type="match status" value="1"/>
</dbReference>
<dbReference type="InterPro" id="IPR005900">
    <property type="entry name" value="6-phosphogluconolactonase_DevB"/>
</dbReference>
<comment type="function">
    <text evidence="2 7">Hydrolysis of 6-phosphogluconolactone to 6-phosphogluconate.</text>
</comment>
<sequence>MFQSKSMVEFIFQDQEVLVVELANRIGQSLLKSIAAHGRASLAVSGGSTPKPLFKQLSALALPWKDVVITLVDERWVDPSDSASNEQLVRQYLLQNRAAAATFIGLKNSSPTAAQGEAQCDQELCKILPPFTVLVLGMGNDGHTASLFPGSAQLAAATDMNSGKTCMAVTPADAPHERMTLTLPAILNAEGIILHLTGSEKKEVLAKAQEAGPAEEMPVRFVLRQEETPVVVYWAS</sequence>
<evidence type="ECO:0000256" key="1">
    <source>
        <dbReference type="ARBA" id="ARBA00000832"/>
    </source>
</evidence>
<evidence type="ECO:0000259" key="8">
    <source>
        <dbReference type="Pfam" id="PF01182"/>
    </source>
</evidence>
<comment type="pathway">
    <text evidence="3 7">Carbohydrate degradation; pentose phosphate pathway; D-ribulose 5-phosphate from D-glucose 6-phosphate (oxidative stage): step 2/3.</text>
</comment>